<dbReference type="OrthoDB" id="2414544at2"/>
<dbReference type="AlphaFoldDB" id="A0A1I1GGS3"/>
<feature type="transmembrane region" description="Helical" evidence="1">
    <location>
        <begin position="252"/>
        <end position="267"/>
    </location>
</feature>
<feature type="transmembrane region" description="Helical" evidence="1">
    <location>
        <begin position="45"/>
        <end position="61"/>
    </location>
</feature>
<feature type="transmembrane region" description="Helical" evidence="1">
    <location>
        <begin position="68"/>
        <end position="86"/>
    </location>
</feature>
<keyword evidence="3" id="KW-1185">Reference proteome</keyword>
<gene>
    <name evidence="2" type="ORF">SAMN04488102_10365</name>
</gene>
<keyword evidence="1" id="KW-0472">Membrane</keyword>
<dbReference type="EMBL" id="FOLT01000003">
    <property type="protein sequence ID" value="SFC10626.1"/>
    <property type="molecule type" value="Genomic_DNA"/>
</dbReference>
<feature type="transmembrane region" description="Helical" evidence="1">
    <location>
        <begin position="389"/>
        <end position="412"/>
    </location>
</feature>
<feature type="transmembrane region" description="Helical" evidence="1">
    <location>
        <begin position="452"/>
        <end position="471"/>
    </location>
</feature>
<proteinExistence type="predicted"/>
<evidence type="ECO:0008006" key="4">
    <source>
        <dbReference type="Google" id="ProtNLM"/>
    </source>
</evidence>
<feature type="transmembrane region" description="Helical" evidence="1">
    <location>
        <begin position="156"/>
        <end position="181"/>
    </location>
</feature>
<organism evidence="2 3">
    <name type="scientific">Alkalibacterium subtropicum</name>
    <dbReference type="NCBI Taxonomy" id="753702"/>
    <lineage>
        <taxon>Bacteria</taxon>
        <taxon>Bacillati</taxon>
        <taxon>Bacillota</taxon>
        <taxon>Bacilli</taxon>
        <taxon>Lactobacillales</taxon>
        <taxon>Carnobacteriaceae</taxon>
        <taxon>Alkalibacterium</taxon>
    </lineage>
</organism>
<dbReference type="Proteomes" id="UP000199612">
    <property type="component" value="Unassembled WGS sequence"/>
</dbReference>
<reference evidence="3" key="1">
    <citation type="submission" date="2016-10" db="EMBL/GenBank/DDBJ databases">
        <authorList>
            <person name="Varghese N."/>
            <person name="Submissions S."/>
        </authorList>
    </citation>
    <scope>NUCLEOTIDE SEQUENCE [LARGE SCALE GENOMIC DNA]</scope>
    <source>
        <strain evidence="3">DSM 23664</strain>
    </source>
</reference>
<protein>
    <recommendedName>
        <fullName evidence="4">Oligosaccharide repeat unit polymerase</fullName>
    </recommendedName>
</protein>
<keyword evidence="1" id="KW-1133">Transmembrane helix</keyword>
<feature type="transmembrane region" description="Helical" evidence="1">
    <location>
        <begin position="274"/>
        <end position="292"/>
    </location>
</feature>
<feature type="transmembrane region" description="Helical" evidence="1">
    <location>
        <begin position="106"/>
        <end position="124"/>
    </location>
</feature>
<feature type="transmembrane region" description="Helical" evidence="1">
    <location>
        <begin position="424"/>
        <end position="440"/>
    </location>
</feature>
<dbReference type="STRING" id="753702.SAMN04488102_10365"/>
<feature type="transmembrane region" description="Helical" evidence="1">
    <location>
        <begin position="193"/>
        <end position="214"/>
    </location>
</feature>
<evidence type="ECO:0000313" key="2">
    <source>
        <dbReference type="EMBL" id="SFC10626.1"/>
    </source>
</evidence>
<evidence type="ECO:0000256" key="1">
    <source>
        <dbReference type="SAM" id="Phobius"/>
    </source>
</evidence>
<sequence length="481" mass="56293">MLRYSEKTFGKVLLNYFVSFICILSSVLIWFFQNYHGYELLYTQPLLYLIVFIFVYSTIIFEDNTRLFFIILSGVSAIRYVLLPLLISFTEYYGGRSIVEPSSDSFFKAILLMNYELLITALFIKIMEVRRNSKINTTDSNIKNQTFKLDHHHIGYIFFILFTLIGITFFPSVLSFINIIVPSSLSNNVEPSFIQNFILYCIIVSKQLIFIMLLKRMYKKYKLKKNRIYISISFIISLVNIFIYFGTNRSDIIISAIVSFLLLYKLFGKIVKKYIIVGLVILFFLVAIVSGARNYISISNGSNSIIDITDTFQVYTGGVYNVAIAIETKDYFPSSNDLSVLFFDIFRPMIGVNLLVKNLPFSYSNIFYNKRMWLNVDRRSQIIPMIGQGNLFFGFFLAPLFGMLLIRIYYYFEKILNNTNNLEIYYFLTLVVVRFGFFMGQNTMNIINDMSMNLVLFIMVYQINFTLHKILGKKSYQIKYR</sequence>
<feature type="transmembrane region" description="Helical" evidence="1">
    <location>
        <begin position="226"/>
        <end position="246"/>
    </location>
</feature>
<keyword evidence="1" id="KW-0812">Transmembrane</keyword>
<dbReference type="RefSeq" id="WP_091528845.1">
    <property type="nucleotide sequence ID" value="NZ_FOLT01000003.1"/>
</dbReference>
<feature type="transmembrane region" description="Helical" evidence="1">
    <location>
        <begin position="12"/>
        <end position="33"/>
    </location>
</feature>
<evidence type="ECO:0000313" key="3">
    <source>
        <dbReference type="Proteomes" id="UP000199612"/>
    </source>
</evidence>
<accession>A0A1I1GGS3</accession>
<name>A0A1I1GGS3_9LACT</name>
<feature type="transmembrane region" description="Helical" evidence="1">
    <location>
        <begin position="345"/>
        <end position="368"/>
    </location>
</feature>